<organism evidence="2 3">
    <name type="scientific">Gaopeijia maritima</name>
    <dbReference type="NCBI Taxonomy" id="3119007"/>
    <lineage>
        <taxon>Bacteria</taxon>
        <taxon>Pseudomonadati</taxon>
        <taxon>Gemmatimonadota</taxon>
        <taxon>Longimicrobiia</taxon>
        <taxon>Gaopeijiales</taxon>
        <taxon>Gaopeijiaceae</taxon>
        <taxon>Gaopeijia</taxon>
    </lineage>
</organism>
<evidence type="ECO:0000259" key="1">
    <source>
        <dbReference type="Pfam" id="PF04167"/>
    </source>
</evidence>
<dbReference type="Gene3D" id="2.40.380.10">
    <property type="entry name" value="FomD-like"/>
    <property type="match status" value="1"/>
</dbReference>
<dbReference type="EMBL" id="JBBHLI010000008">
    <property type="protein sequence ID" value="MEK9501898.1"/>
    <property type="molecule type" value="Genomic_DNA"/>
</dbReference>
<evidence type="ECO:0000313" key="2">
    <source>
        <dbReference type="EMBL" id="MEK9501898.1"/>
    </source>
</evidence>
<reference evidence="2 3" key="1">
    <citation type="submission" date="2024-02" db="EMBL/GenBank/DDBJ databases">
        <title>A novel Gemmatimonadota bacterium.</title>
        <authorList>
            <person name="Du Z.-J."/>
            <person name="Ye Y.-Q."/>
        </authorList>
    </citation>
    <scope>NUCLEOTIDE SEQUENCE [LARGE SCALE GENOMIC DNA]</scope>
    <source>
        <strain evidence="2 3">DH-20</strain>
    </source>
</reference>
<gene>
    <name evidence="2" type="ORF">WI372_12975</name>
</gene>
<comment type="caution">
    <text evidence="2">The sequence shown here is derived from an EMBL/GenBank/DDBJ whole genome shotgun (WGS) entry which is preliminary data.</text>
</comment>
<feature type="domain" description="DUF402" evidence="1">
    <location>
        <begin position="50"/>
        <end position="159"/>
    </location>
</feature>
<sequence length="186" mass="20478">MIRPLEIAYHRPPDHHQVYRQELIFESPAVQVSFQPAMPIDRPMVIGGDVALEPGSPVVWFTFPGAWHDIGRFHDAEGRFTGLYANVLTPVELHRTSSGPARWATTDLFLDLWHGVGRDPVILDEEEWAAARDAGHIDGDTAARARREADALRTGAASGAWPPAVVAEWTLARTLRARGELGGTDS</sequence>
<name>A0ABU9EB00_9BACT</name>
<proteinExistence type="predicted"/>
<keyword evidence="3" id="KW-1185">Reference proteome</keyword>
<protein>
    <submittedName>
        <fullName evidence="2">DUF402 domain-containing protein</fullName>
    </submittedName>
</protein>
<accession>A0ABU9EB00</accession>
<dbReference type="InterPro" id="IPR035930">
    <property type="entry name" value="FomD-like_sf"/>
</dbReference>
<dbReference type="RefSeq" id="WP_405287244.1">
    <property type="nucleotide sequence ID" value="NZ_JBBHLI010000008.1"/>
</dbReference>
<dbReference type="SUPFAM" id="SSF159234">
    <property type="entry name" value="FomD-like"/>
    <property type="match status" value="1"/>
</dbReference>
<dbReference type="InterPro" id="IPR007295">
    <property type="entry name" value="DUF402"/>
</dbReference>
<dbReference type="Proteomes" id="UP001484239">
    <property type="component" value="Unassembled WGS sequence"/>
</dbReference>
<evidence type="ECO:0000313" key="3">
    <source>
        <dbReference type="Proteomes" id="UP001484239"/>
    </source>
</evidence>
<dbReference type="Pfam" id="PF04167">
    <property type="entry name" value="DUF402"/>
    <property type="match status" value="1"/>
</dbReference>